<comment type="similarity">
    <text evidence="2">Belongs to the CPA3 antiporters (TC 2.A.63) subunit B family.</text>
</comment>
<evidence type="ECO:0000256" key="6">
    <source>
        <dbReference type="ARBA" id="ARBA00023136"/>
    </source>
</evidence>
<evidence type="ECO:0000256" key="4">
    <source>
        <dbReference type="ARBA" id="ARBA00022692"/>
    </source>
</evidence>
<keyword evidence="10" id="KW-1185">Reference proteome</keyword>
<dbReference type="OrthoDB" id="9798859at2"/>
<evidence type="ECO:0000259" key="8">
    <source>
        <dbReference type="Pfam" id="PF04039"/>
    </source>
</evidence>
<dbReference type="InterPro" id="IPR050622">
    <property type="entry name" value="CPA3_antiporter_subunitB"/>
</dbReference>
<keyword evidence="4 7" id="KW-0812">Transmembrane</keyword>
<dbReference type="GO" id="GO:0005886">
    <property type="term" value="C:plasma membrane"/>
    <property type="evidence" value="ECO:0007669"/>
    <property type="project" value="UniProtKB-SubCell"/>
</dbReference>
<evidence type="ECO:0000256" key="1">
    <source>
        <dbReference type="ARBA" id="ARBA00004651"/>
    </source>
</evidence>
<dbReference type="Pfam" id="PF04039">
    <property type="entry name" value="MnhB"/>
    <property type="match status" value="1"/>
</dbReference>
<feature type="transmembrane region" description="Helical" evidence="7">
    <location>
        <begin position="12"/>
        <end position="29"/>
    </location>
</feature>
<dbReference type="InterPro" id="IPR007182">
    <property type="entry name" value="MnhB"/>
</dbReference>
<reference evidence="9 10" key="1">
    <citation type="submission" date="2019-02" db="EMBL/GenBank/DDBJ databases">
        <title>Deep-cultivation of Planctomycetes and their phenomic and genomic characterization uncovers novel biology.</title>
        <authorList>
            <person name="Wiegand S."/>
            <person name="Jogler M."/>
            <person name="Boedeker C."/>
            <person name="Pinto D."/>
            <person name="Vollmers J."/>
            <person name="Rivas-Marin E."/>
            <person name="Kohn T."/>
            <person name="Peeters S.H."/>
            <person name="Heuer A."/>
            <person name="Rast P."/>
            <person name="Oberbeckmann S."/>
            <person name="Bunk B."/>
            <person name="Jeske O."/>
            <person name="Meyerdierks A."/>
            <person name="Storesund J.E."/>
            <person name="Kallscheuer N."/>
            <person name="Luecker S."/>
            <person name="Lage O.M."/>
            <person name="Pohl T."/>
            <person name="Merkel B.J."/>
            <person name="Hornburger P."/>
            <person name="Mueller R.-W."/>
            <person name="Bruemmer F."/>
            <person name="Labrenz M."/>
            <person name="Spormann A.M."/>
            <person name="Op den Camp H."/>
            <person name="Overmann J."/>
            <person name="Amann R."/>
            <person name="Jetten M.S.M."/>
            <person name="Mascher T."/>
            <person name="Medema M.H."/>
            <person name="Devos D.P."/>
            <person name="Kaster A.-K."/>
            <person name="Ovreas L."/>
            <person name="Rohde M."/>
            <person name="Galperin M.Y."/>
            <person name="Jogler C."/>
        </authorList>
    </citation>
    <scope>NUCLEOTIDE SEQUENCE [LARGE SCALE GENOMIC DNA]</scope>
    <source>
        <strain evidence="9 10">Mal4</strain>
    </source>
</reference>
<dbReference type="KEGG" id="mri:Mal4_02610"/>
<evidence type="ECO:0000256" key="7">
    <source>
        <dbReference type="SAM" id="Phobius"/>
    </source>
</evidence>
<dbReference type="PANTHER" id="PTHR33932">
    <property type="entry name" value="NA(+)/H(+) ANTIPORTER SUBUNIT B"/>
    <property type="match status" value="1"/>
</dbReference>
<feature type="transmembrane region" description="Helical" evidence="7">
    <location>
        <begin position="117"/>
        <end position="135"/>
    </location>
</feature>
<feature type="domain" description="Na+/H+ antiporter MnhB subunit-related protein" evidence="8">
    <location>
        <begin position="5"/>
        <end position="128"/>
    </location>
</feature>
<dbReference type="PANTHER" id="PTHR33932:SF4">
    <property type="entry name" value="NA(+)_H(+) ANTIPORTER SUBUNIT B"/>
    <property type="match status" value="1"/>
</dbReference>
<dbReference type="AlphaFoldDB" id="A0A517Z0H6"/>
<dbReference type="NCBIfam" id="NF009163">
    <property type="entry name" value="PRK12509.1"/>
    <property type="match status" value="1"/>
</dbReference>
<evidence type="ECO:0000256" key="3">
    <source>
        <dbReference type="ARBA" id="ARBA00022475"/>
    </source>
</evidence>
<name>A0A517Z0H6_9PLAN</name>
<organism evidence="9 10">
    <name type="scientific">Maioricimonas rarisocia</name>
    <dbReference type="NCBI Taxonomy" id="2528026"/>
    <lineage>
        <taxon>Bacteria</taxon>
        <taxon>Pseudomonadati</taxon>
        <taxon>Planctomycetota</taxon>
        <taxon>Planctomycetia</taxon>
        <taxon>Planctomycetales</taxon>
        <taxon>Planctomycetaceae</taxon>
        <taxon>Maioricimonas</taxon>
    </lineage>
</organism>
<comment type="subcellular location">
    <subcellularLocation>
        <location evidence="1">Cell membrane</location>
        <topology evidence="1">Multi-pass membrane protein</topology>
    </subcellularLocation>
</comment>
<evidence type="ECO:0000313" key="9">
    <source>
        <dbReference type="EMBL" id="QDU35978.1"/>
    </source>
</evidence>
<feature type="transmembrane region" description="Helical" evidence="7">
    <location>
        <begin position="68"/>
        <end position="87"/>
    </location>
</feature>
<protein>
    <submittedName>
        <fullName evidence="9">Na(+)/H(+) antiporter subunit B</fullName>
    </submittedName>
</protein>
<keyword evidence="6 7" id="KW-0472">Membrane</keyword>
<evidence type="ECO:0000256" key="2">
    <source>
        <dbReference type="ARBA" id="ARBA00009425"/>
    </source>
</evidence>
<keyword evidence="3" id="KW-1003">Cell membrane</keyword>
<dbReference type="Proteomes" id="UP000320496">
    <property type="component" value="Chromosome"/>
</dbReference>
<gene>
    <name evidence="9" type="primary">mrpB</name>
    <name evidence="9" type="ORF">Mal4_02610</name>
</gene>
<dbReference type="EMBL" id="CP036275">
    <property type="protein sequence ID" value="QDU35978.1"/>
    <property type="molecule type" value="Genomic_DNA"/>
</dbReference>
<evidence type="ECO:0000256" key="5">
    <source>
        <dbReference type="ARBA" id="ARBA00022989"/>
    </source>
</evidence>
<accession>A0A517Z0H6</accession>
<sequence length="137" mass="14335">MDTVILRTATRALLPLLLLFSVFLFLRGHNEPGGGFVGGLMATGAITLYAMANGVAAARRVLRVSPRTLIGAGLLLGLGSGLLPILFGRDFLTGLWTTATVPGLGELHLGTPLLFDVSVYSVVTGVTLAFVLTLLEE</sequence>
<evidence type="ECO:0000313" key="10">
    <source>
        <dbReference type="Proteomes" id="UP000320496"/>
    </source>
</evidence>
<proteinExistence type="inferred from homology"/>
<keyword evidence="5 7" id="KW-1133">Transmembrane helix</keyword>
<feature type="transmembrane region" description="Helical" evidence="7">
    <location>
        <begin position="35"/>
        <end position="56"/>
    </location>
</feature>
<dbReference type="RefSeq" id="WP_145366691.1">
    <property type="nucleotide sequence ID" value="NZ_CP036275.1"/>
</dbReference>